<proteinExistence type="predicted"/>
<accession>A0AAU9N8R3</accession>
<name>A0AAU9N8R3_9ASTR</name>
<gene>
    <name evidence="2" type="ORF">LVIROSA_LOCUS17551</name>
</gene>
<protein>
    <submittedName>
        <fullName evidence="2">Uncharacterized protein</fullName>
    </submittedName>
</protein>
<evidence type="ECO:0000256" key="1">
    <source>
        <dbReference type="SAM" id="MobiDB-lite"/>
    </source>
</evidence>
<organism evidence="2 3">
    <name type="scientific">Lactuca virosa</name>
    <dbReference type="NCBI Taxonomy" id="75947"/>
    <lineage>
        <taxon>Eukaryota</taxon>
        <taxon>Viridiplantae</taxon>
        <taxon>Streptophyta</taxon>
        <taxon>Embryophyta</taxon>
        <taxon>Tracheophyta</taxon>
        <taxon>Spermatophyta</taxon>
        <taxon>Magnoliopsida</taxon>
        <taxon>eudicotyledons</taxon>
        <taxon>Gunneridae</taxon>
        <taxon>Pentapetalae</taxon>
        <taxon>asterids</taxon>
        <taxon>campanulids</taxon>
        <taxon>Asterales</taxon>
        <taxon>Asteraceae</taxon>
        <taxon>Cichorioideae</taxon>
        <taxon>Cichorieae</taxon>
        <taxon>Lactucinae</taxon>
        <taxon>Lactuca</taxon>
    </lineage>
</organism>
<feature type="region of interest" description="Disordered" evidence="1">
    <location>
        <begin position="11"/>
        <end position="35"/>
    </location>
</feature>
<comment type="caution">
    <text evidence="2">The sequence shown here is derived from an EMBL/GenBank/DDBJ whole genome shotgun (WGS) entry which is preliminary data.</text>
</comment>
<dbReference type="Proteomes" id="UP001157418">
    <property type="component" value="Unassembled WGS sequence"/>
</dbReference>
<dbReference type="AlphaFoldDB" id="A0AAU9N8R3"/>
<dbReference type="EMBL" id="CAKMRJ010003334">
    <property type="protein sequence ID" value="CAH1430800.1"/>
    <property type="molecule type" value="Genomic_DNA"/>
</dbReference>
<reference evidence="2 3" key="1">
    <citation type="submission" date="2022-01" db="EMBL/GenBank/DDBJ databases">
        <authorList>
            <person name="Xiong W."/>
            <person name="Schranz E."/>
        </authorList>
    </citation>
    <scope>NUCLEOTIDE SEQUENCE [LARGE SCALE GENOMIC DNA]</scope>
</reference>
<evidence type="ECO:0000313" key="3">
    <source>
        <dbReference type="Proteomes" id="UP001157418"/>
    </source>
</evidence>
<evidence type="ECO:0000313" key="2">
    <source>
        <dbReference type="EMBL" id="CAH1430800.1"/>
    </source>
</evidence>
<sequence>MLCVSECERARQNGGDSVMEMPRGAFGEANEGGTQPLAMRDASISDVKKGPLSFSDDLDLNRRRFSLHKQK</sequence>
<keyword evidence="3" id="KW-1185">Reference proteome</keyword>